<dbReference type="EMBL" id="MN739998">
    <property type="protein sequence ID" value="QHT82377.1"/>
    <property type="molecule type" value="Genomic_DNA"/>
</dbReference>
<keyword evidence="1" id="KW-1133">Transmembrane helix</keyword>
<proteinExistence type="predicted"/>
<sequence>MNNLIKTIHTPNGKLVISVVLGIGLASLFRKICTGRNCIVFKAPDFNEVEKNIYSHNNKCYRFEKQSVSCGSDGNEIET</sequence>
<reference evidence="2" key="1">
    <citation type="journal article" date="2020" name="Nature">
        <title>Giant virus diversity and host interactions through global metagenomics.</title>
        <authorList>
            <person name="Schulz F."/>
            <person name="Roux S."/>
            <person name="Paez-Espino D."/>
            <person name="Jungbluth S."/>
            <person name="Walsh D.A."/>
            <person name="Denef V.J."/>
            <person name="McMahon K.D."/>
            <person name="Konstantinidis K.T."/>
            <person name="Eloe-Fadrosh E.A."/>
            <person name="Kyrpides N.C."/>
            <person name="Woyke T."/>
        </authorList>
    </citation>
    <scope>NUCLEOTIDE SEQUENCE</scope>
    <source>
        <strain evidence="2">GVMAG-M-3300023184-161</strain>
    </source>
</reference>
<dbReference type="AlphaFoldDB" id="A0A6C0HPU4"/>
<name>A0A6C0HPU4_9ZZZZ</name>
<keyword evidence="1" id="KW-0812">Transmembrane</keyword>
<evidence type="ECO:0000256" key="1">
    <source>
        <dbReference type="SAM" id="Phobius"/>
    </source>
</evidence>
<keyword evidence="1" id="KW-0472">Membrane</keyword>
<feature type="transmembrane region" description="Helical" evidence="1">
    <location>
        <begin position="12"/>
        <end position="29"/>
    </location>
</feature>
<accession>A0A6C0HPU4</accession>
<evidence type="ECO:0000313" key="2">
    <source>
        <dbReference type="EMBL" id="QHT82377.1"/>
    </source>
</evidence>
<organism evidence="2">
    <name type="scientific">viral metagenome</name>
    <dbReference type="NCBI Taxonomy" id="1070528"/>
    <lineage>
        <taxon>unclassified sequences</taxon>
        <taxon>metagenomes</taxon>
        <taxon>organismal metagenomes</taxon>
    </lineage>
</organism>
<protein>
    <submittedName>
        <fullName evidence="2">Uncharacterized protein</fullName>
    </submittedName>
</protein>